<dbReference type="CDD" id="cd00383">
    <property type="entry name" value="trans_reg_C"/>
    <property type="match status" value="1"/>
</dbReference>
<dbReference type="Pfam" id="PF00486">
    <property type="entry name" value="Trans_reg_C"/>
    <property type="match status" value="1"/>
</dbReference>
<evidence type="ECO:0000259" key="4">
    <source>
        <dbReference type="PROSITE" id="PS50110"/>
    </source>
</evidence>
<gene>
    <name evidence="6" type="ORF">C5L14_19440</name>
</gene>
<dbReference type="InterPro" id="IPR036388">
    <property type="entry name" value="WH-like_DNA-bd_sf"/>
</dbReference>
<accession>A0A2S9Q9E9</accession>
<keyword evidence="7" id="KW-1185">Reference proteome</keyword>
<dbReference type="AlphaFoldDB" id="A0A2S9Q9E9"/>
<evidence type="ECO:0000259" key="5">
    <source>
        <dbReference type="PROSITE" id="PS51755"/>
    </source>
</evidence>
<dbReference type="GO" id="GO:0000156">
    <property type="term" value="F:phosphorelay response regulator activity"/>
    <property type="evidence" value="ECO:0007669"/>
    <property type="project" value="TreeGrafter"/>
</dbReference>
<dbReference type="InterPro" id="IPR001867">
    <property type="entry name" value="OmpR/PhoB-type_DNA-bd"/>
</dbReference>
<keyword evidence="2" id="KW-0597">Phosphoprotein</keyword>
<dbReference type="PANTHER" id="PTHR48111:SF28">
    <property type="entry name" value="TRANSCRIPTIONAL REGULATORY PROTEIN TCRX-RELATED"/>
    <property type="match status" value="1"/>
</dbReference>
<evidence type="ECO:0000313" key="7">
    <source>
        <dbReference type="Proteomes" id="UP000237682"/>
    </source>
</evidence>
<dbReference type="GO" id="GO:0000976">
    <property type="term" value="F:transcription cis-regulatory region binding"/>
    <property type="evidence" value="ECO:0007669"/>
    <property type="project" value="TreeGrafter"/>
</dbReference>
<dbReference type="Gene3D" id="6.10.250.690">
    <property type="match status" value="1"/>
</dbReference>
<dbReference type="Pfam" id="PF00072">
    <property type="entry name" value="Response_reg"/>
    <property type="match status" value="1"/>
</dbReference>
<protein>
    <submittedName>
        <fullName evidence="6">DNA-binding response regulator</fullName>
    </submittedName>
</protein>
<evidence type="ECO:0000256" key="1">
    <source>
        <dbReference type="ARBA" id="ARBA00023125"/>
    </source>
</evidence>
<dbReference type="SUPFAM" id="SSF52172">
    <property type="entry name" value="CheY-like"/>
    <property type="match status" value="1"/>
</dbReference>
<name>A0A2S9Q9E9_9HYPH</name>
<evidence type="ECO:0000313" key="6">
    <source>
        <dbReference type="EMBL" id="PRH85940.1"/>
    </source>
</evidence>
<dbReference type="OrthoDB" id="9802426at2"/>
<dbReference type="Gene3D" id="3.40.50.2300">
    <property type="match status" value="1"/>
</dbReference>
<dbReference type="PROSITE" id="PS51755">
    <property type="entry name" value="OMPR_PHOB"/>
    <property type="match status" value="1"/>
</dbReference>
<keyword evidence="1 3" id="KW-0238">DNA-binding</keyword>
<dbReference type="GO" id="GO:0006355">
    <property type="term" value="P:regulation of DNA-templated transcription"/>
    <property type="evidence" value="ECO:0007669"/>
    <property type="project" value="InterPro"/>
</dbReference>
<feature type="domain" description="Response regulatory" evidence="4">
    <location>
        <begin position="3"/>
        <end position="117"/>
    </location>
</feature>
<dbReference type="Gene3D" id="1.10.10.10">
    <property type="entry name" value="Winged helix-like DNA-binding domain superfamily/Winged helix DNA-binding domain"/>
    <property type="match status" value="1"/>
</dbReference>
<dbReference type="PROSITE" id="PS50110">
    <property type="entry name" value="RESPONSE_REGULATORY"/>
    <property type="match status" value="1"/>
</dbReference>
<evidence type="ECO:0000256" key="2">
    <source>
        <dbReference type="PROSITE-ProRule" id="PRU00169"/>
    </source>
</evidence>
<reference evidence="6 7" key="1">
    <citation type="submission" date="2018-02" db="EMBL/GenBank/DDBJ databases">
        <title>Whole genome sequencing of endophytic bacterium.</title>
        <authorList>
            <person name="Eedara R."/>
            <person name="Podile A.R."/>
        </authorList>
    </citation>
    <scope>NUCLEOTIDE SEQUENCE [LARGE SCALE GENOMIC DNA]</scope>
    <source>
        <strain evidence="6 7">RP1T</strain>
    </source>
</reference>
<dbReference type="InterPro" id="IPR011006">
    <property type="entry name" value="CheY-like_superfamily"/>
</dbReference>
<proteinExistence type="predicted"/>
<dbReference type="SMART" id="SM00448">
    <property type="entry name" value="REC"/>
    <property type="match status" value="1"/>
</dbReference>
<evidence type="ECO:0000256" key="3">
    <source>
        <dbReference type="PROSITE-ProRule" id="PRU01091"/>
    </source>
</evidence>
<organism evidence="6 7">
    <name type="scientific">Labrys okinawensis</name>
    <dbReference type="NCBI Taxonomy" id="346911"/>
    <lineage>
        <taxon>Bacteria</taxon>
        <taxon>Pseudomonadati</taxon>
        <taxon>Pseudomonadota</taxon>
        <taxon>Alphaproteobacteria</taxon>
        <taxon>Hyphomicrobiales</taxon>
        <taxon>Xanthobacteraceae</taxon>
        <taxon>Labrys</taxon>
    </lineage>
</organism>
<dbReference type="PANTHER" id="PTHR48111">
    <property type="entry name" value="REGULATOR OF RPOS"/>
    <property type="match status" value="1"/>
</dbReference>
<dbReference type="Proteomes" id="UP000237682">
    <property type="component" value="Unassembled WGS sequence"/>
</dbReference>
<dbReference type="InterPro" id="IPR001789">
    <property type="entry name" value="Sig_transdc_resp-reg_receiver"/>
</dbReference>
<feature type="DNA-binding region" description="OmpR/PhoB-type" evidence="3">
    <location>
        <begin position="127"/>
        <end position="227"/>
    </location>
</feature>
<dbReference type="CDD" id="cd17574">
    <property type="entry name" value="REC_OmpR"/>
    <property type="match status" value="1"/>
</dbReference>
<feature type="modified residue" description="4-aspartylphosphate" evidence="2">
    <location>
        <position position="52"/>
    </location>
</feature>
<dbReference type="GO" id="GO:0005829">
    <property type="term" value="C:cytosol"/>
    <property type="evidence" value="ECO:0007669"/>
    <property type="project" value="TreeGrafter"/>
</dbReference>
<feature type="domain" description="OmpR/PhoB-type" evidence="5">
    <location>
        <begin position="127"/>
        <end position="227"/>
    </location>
</feature>
<dbReference type="GO" id="GO:0032993">
    <property type="term" value="C:protein-DNA complex"/>
    <property type="evidence" value="ECO:0007669"/>
    <property type="project" value="TreeGrafter"/>
</dbReference>
<sequence>MMNVLLVEDDADIGSMLSRGLKVEGFDVTTVERADQALDTARDINPCAVVLDMILPDGSGLDVCRALRETGYTGPILFVSAKDEVQDRVDGLTAGADDYIVKPFQFDELVARLRTHLLHRSGSSDEHERLIVGRLVLDHETRQAHYGTVHVRLTQREAELLALLMQSANHPVSRGEIFDRLWATQGGVSLNVVDVYVGYLRTKFADITRVGGPLIGTVRGRGFMLDMAGNRSGR</sequence>
<dbReference type="SMART" id="SM00862">
    <property type="entry name" value="Trans_reg_C"/>
    <property type="match status" value="1"/>
</dbReference>
<comment type="caution">
    <text evidence="6">The sequence shown here is derived from an EMBL/GenBank/DDBJ whole genome shotgun (WGS) entry which is preliminary data.</text>
</comment>
<dbReference type="InterPro" id="IPR039420">
    <property type="entry name" value="WalR-like"/>
</dbReference>
<dbReference type="EMBL" id="PUEJ01000007">
    <property type="protein sequence ID" value="PRH85940.1"/>
    <property type="molecule type" value="Genomic_DNA"/>
</dbReference>